<feature type="domain" description="HAMP" evidence="3">
    <location>
        <begin position="340"/>
        <end position="394"/>
    </location>
</feature>
<dbReference type="InterPro" id="IPR029787">
    <property type="entry name" value="Nucleotide_cyclase"/>
</dbReference>
<dbReference type="Pfam" id="PF00672">
    <property type="entry name" value="HAMP"/>
    <property type="match status" value="1"/>
</dbReference>
<evidence type="ECO:0000313" key="4">
    <source>
        <dbReference type="EMBL" id="TWI93378.1"/>
    </source>
</evidence>
<dbReference type="SUPFAM" id="SSF55073">
    <property type="entry name" value="Nucleotide cyclase"/>
    <property type="match status" value="1"/>
</dbReference>
<feature type="domain" description="Guanylate cyclase" evidence="2">
    <location>
        <begin position="420"/>
        <end position="552"/>
    </location>
</feature>
<dbReference type="InterPro" id="IPR001054">
    <property type="entry name" value="A/G_cyclase"/>
</dbReference>
<dbReference type="Gene3D" id="3.30.70.1230">
    <property type="entry name" value="Nucleotide cyclase"/>
    <property type="match status" value="1"/>
</dbReference>
<dbReference type="CDD" id="cd18773">
    <property type="entry name" value="PDC1_HK_sensor"/>
    <property type="match status" value="1"/>
</dbReference>
<dbReference type="RefSeq" id="WP_145340838.1">
    <property type="nucleotide sequence ID" value="NZ_SMLY01000059.1"/>
</dbReference>
<keyword evidence="5" id="KW-1185">Reference proteome</keyword>
<dbReference type="SMART" id="SM00044">
    <property type="entry name" value="CYCc"/>
    <property type="match status" value="1"/>
</dbReference>
<dbReference type="OrthoDB" id="9789782at2"/>
<accession>A0A562TJB4</accession>
<feature type="transmembrane region" description="Helical" evidence="1">
    <location>
        <begin position="316"/>
        <end position="339"/>
    </location>
</feature>
<dbReference type="SMART" id="SM00304">
    <property type="entry name" value="HAMP"/>
    <property type="match status" value="1"/>
</dbReference>
<evidence type="ECO:0000259" key="2">
    <source>
        <dbReference type="PROSITE" id="PS50125"/>
    </source>
</evidence>
<keyword evidence="1" id="KW-0472">Membrane</keyword>
<dbReference type="GO" id="GO:0009190">
    <property type="term" value="P:cyclic nucleotide biosynthetic process"/>
    <property type="evidence" value="ECO:0007669"/>
    <property type="project" value="InterPro"/>
</dbReference>
<dbReference type="InterPro" id="IPR003660">
    <property type="entry name" value="HAMP_dom"/>
</dbReference>
<proteinExistence type="predicted"/>
<comment type="caution">
    <text evidence="4">The sequence shown here is derived from an EMBL/GenBank/DDBJ whole genome shotgun (WGS) entry which is preliminary data.</text>
</comment>
<dbReference type="CDD" id="cd07302">
    <property type="entry name" value="CHD"/>
    <property type="match status" value="1"/>
</dbReference>
<dbReference type="Gene3D" id="6.10.340.10">
    <property type="match status" value="1"/>
</dbReference>
<name>A0A562TJB4_9HYPH</name>
<gene>
    <name evidence="4" type="ORF">JM93_00934</name>
</gene>
<dbReference type="GO" id="GO:0016020">
    <property type="term" value="C:membrane"/>
    <property type="evidence" value="ECO:0007669"/>
    <property type="project" value="InterPro"/>
</dbReference>
<reference evidence="4 5" key="1">
    <citation type="submission" date="2019-07" db="EMBL/GenBank/DDBJ databases">
        <title>Genomic Encyclopedia of Archaeal and Bacterial Type Strains, Phase II (KMG-II): from individual species to whole genera.</title>
        <authorList>
            <person name="Goeker M."/>
        </authorList>
    </citation>
    <scope>NUCLEOTIDE SEQUENCE [LARGE SCALE GENOMIC DNA]</scope>
    <source>
        <strain evidence="4 5">ATCC BAA-252</strain>
    </source>
</reference>
<keyword evidence="1" id="KW-1133">Transmembrane helix</keyword>
<dbReference type="Pfam" id="PF00211">
    <property type="entry name" value="Guanylate_cyc"/>
    <property type="match status" value="1"/>
</dbReference>
<sequence>MSLPKKFFITPTLTTVLGLFVLVTAGAVFLVQALTSQEVVRQLGGELVDVGMEALETAFIEQLYAVTEAAEYTALALEKGSVRQDDAQAMKAYLFGALAPMEHVSFVLAASPSGRSILVNRGDADGTLSAQTIDIPADDALVKPLFDRAGTETAPFWSDPLYIPDREHTYMVYVKPRHENGAYAGSVMVGMSLYRMSEVTWNVSDDELTVFLMRENSTDIVAHPDLEEKFDDLGTHQTLIGVEQVPDPFLAGFHDLQQIDNGLYDISDRDRLFAGYDDFGDKRFLIIEDYNENFFGLPVRIGVHFPADYLDHPIQALIGAAIIGAGLLLASLAGAGILAQRIARPIQRASAASTHVANLSLGNVAPLPPSSIRELDDLASGFNAMVGGLKAFNRYLPKTLVMKLLSEGRSDAPPEERIVAVLFTDIAGFTSTSEGMTAGETASFVNHHLSLLGAEIRKQNGTIDKYIGDSVMAFWGAPETLDNPAEPAARAALGMAAAIHQDNEKRRAAGQDPVRVRIGLHIGPLVVGDIGAPERVNYTVIGDTVNVASRLESLGKEIDDTAETIIIVSSDIADKLPDDVARVSIGPRKVKGKDVPVEAFRLSSGHEARDEAAKAGKHP</sequence>
<protein>
    <submittedName>
        <fullName evidence="4">Class 3 adenylate cyclase</fullName>
    </submittedName>
</protein>
<dbReference type="AlphaFoldDB" id="A0A562TJB4"/>
<keyword evidence="1" id="KW-0812">Transmembrane</keyword>
<dbReference type="InterPro" id="IPR050697">
    <property type="entry name" value="Adenylyl/Guanylyl_Cyclase_3/4"/>
</dbReference>
<evidence type="ECO:0000256" key="1">
    <source>
        <dbReference type="SAM" id="Phobius"/>
    </source>
</evidence>
<dbReference type="PANTHER" id="PTHR43081:SF1">
    <property type="entry name" value="ADENYLATE CYCLASE, TERMINAL-DIFFERENTIATION SPECIFIC"/>
    <property type="match status" value="1"/>
</dbReference>
<dbReference type="Proteomes" id="UP000320593">
    <property type="component" value="Unassembled WGS sequence"/>
</dbReference>
<evidence type="ECO:0000259" key="3">
    <source>
        <dbReference type="PROSITE" id="PS50885"/>
    </source>
</evidence>
<evidence type="ECO:0000313" key="5">
    <source>
        <dbReference type="Proteomes" id="UP000320593"/>
    </source>
</evidence>
<dbReference type="PROSITE" id="PS50885">
    <property type="entry name" value="HAMP"/>
    <property type="match status" value="1"/>
</dbReference>
<dbReference type="PROSITE" id="PS50125">
    <property type="entry name" value="GUANYLATE_CYCLASE_2"/>
    <property type="match status" value="1"/>
</dbReference>
<dbReference type="EMBL" id="VLLF01000001">
    <property type="protein sequence ID" value="TWI93378.1"/>
    <property type="molecule type" value="Genomic_DNA"/>
</dbReference>
<dbReference type="GO" id="GO:0035556">
    <property type="term" value="P:intracellular signal transduction"/>
    <property type="evidence" value="ECO:0007669"/>
    <property type="project" value="InterPro"/>
</dbReference>
<dbReference type="GO" id="GO:0004016">
    <property type="term" value="F:adenylate cyclase activity"/>
    <property type="evidence" value="ECO:0007669"/>
    <property type="project" value="UniProtKB-ARBA"/>
</dbReference>
<organism evidence="4 5">
    <name type="scientific">Roseibium hamelinense</name>
    <dbReference type="NCBI Taxonomy" id="150831"/>
    <lineage>
        <taxon>Bacteria</taxon>
        <taxon>Pseudomonadati</taxon>
        <taxon>Pseudomonadota</taxon>
        <taxon>Alphaproteobacteria</taxon>
        <taxon>Hyphomicrobiales</taxon>
        <taxon>Stappiaceae</taxon>
        <taxon>Roseibium</taxon>
    </lineage>
</organism>
<dbReference type="PANTHER" id="PTHR43081">
    <property type="entry name" value="ADENYLATE CYCLASE, TERMINAL-DIFFERENTIATION SPECIFIC-RELATED"/>
    <property type="match status" value="1"/>
</dbReference>
<dbReference type="CDD" id="cd06225">
    <property type="entry name" value="HAMP"/>
    <property type="match status" value="1"/>
</dbReference>